<accession>A0A0V0QR73</accession>
<dbReference type="PANTHER" id="PTHR14087">
    <property type="entry name" value="THYMOCYTE NUCLEAR PROTEIN 1"/>
    <property type="match status" value="1"/>
</dbReference>
<sequence length="253" mass="30588">MEQIKQSQHKNYWLMKTDMPYDVNYLQKQDKQIMSWDGVRNYEARNNIKKMKKGDLALLYLSGVKQPRIQGIIQIAKEYYPDPTAFDKNSHYFDPKSDKFNPRWFCVDVKLVKQIKDEIQLDEIKKNQEKFPDLPLIKKGRLSCQYLEKYEFQQILLIKNDNLDQFKDIFDEYDNIIEDKSKQQDQISKKNQKNNDALLKNDEIIYQKDENIKNKLKVNKQDANEDFFQDYIYVKPEISKRKTRYSEKNQIKK</sequence>
<proteinExistence type="predicted"/>
<reference evidence="4 5" key="1">
    <citation type="journal article" date="2015" name="Sci. Rep.">
        <title>Genome of the facultative scuticociliatosis pathogen Pseudocohnilembus persalinus provides insight into its virulence through horizontal gene transfer.</title>
        <authorList>
            <person name="Xiong J."/>
            <person name="Wang G."/>
            <person name="Cheng J."/>
            <person name="Tian M."/>
            <person name="Pan X."/>
            <person name="Warren A."/>
            <person name="Jiang C."/>
            <person name="Yuan D."/>
            <person name="Miao W."/>
        </authorList>
    </citation>
    <scope>NUCLEOTIDE SEQUENCE [LARGE SCALE GENOMIC DNA]</scope>
    <source>
        <strain evidence="4">36N120E</strain>
    </source>
</reference>
<dbReference type="InParanoid" id="A0A0V0QR73"/>
<dbReference type="Proteomes" id="UP000054937">
    <property type="component" value="Unassembled WGS sequence"/>
</dbReference>
<dbReference type="OrthoDB" id="41445at2759"/>
<dbReference type="Pfam" id="PF01878">
    <property type="entry name" value="EVE"/>
    <property type="match status" value="1"/>
</dbReference>
<dbReference type="InterPro" id="IPR047197">
    <property type="entry name" value="THYN1-like_EVE"/>
</dbReference>
<dbReference type="Gene3D" id="3.10.590.10">
    <property type="entry name" value="ph1033 like domains"/>
    <property type="match status" value="1"/>
</dbReference>
<gene>
    <name evidence="4" type="ORF">PPERSA_04462</name>
</gene>
<dbReference type="InterPro" id="IPR015947">
    <property type="entry name" value="PUA-like_sf"/>
</dbReference>
<evidence type="ECO:0000313" key="4">
    <source>
        <dbReference type="EMBL" id="KRX04647.1"/>
    </source>
</evidence>
<dbReference type="EMBL" id="LDAU01000114">
    <property type="protein sequence ID" value="KRX04647.1"/>
    <property type="molecule type" value="Genomic_DNA"/>
</dbReference>
<dbReference type="InterPro" id="IPR052181">
    <property type="entry name" value="5hmC_binding"/>
</dbReference>
<dbReference type="PANTHER" id="PTHR14087:SF7">
    <property type="entry name" value="THYMOCYTE NUCLEAR PROTEIN 1"/>
    <property type="match status" value="1"/>
</dbReference>
<dbReference type="GO" id="GO:0005634">
    <property type="term" value="C:nucleus"/>
    <property type="evidence" value="ECO:0007669"/>
    <property type="project" value="UniProtKB-SubCell"/>
</dbReference>
<keyword evidence="2" id="KW-0539">Nucleus</keyword>
<evidence type="ECO:0000259" key="3">
    <source>
        <dbReference type="Pfam" id="PF01878"/>
    </source>
</evidence>
<evidence type="ECO:0000256" key="1">
    <source>
        <dbReference type="ARBA" id="ARBA00004123"/>
    </source>
</evidence>
<keyword evidence="5" id="KW-1185">Reference proteome</keyword>
<dbReference type="InterPro" id="IPR002740">
    <property type="entry name" value="EVE_domain"/>
</dbReference>
<comment type="subcellular location">
    <subcellularLocation>
        <location evidence="1">Nucleus</location>
    </subcellularLocation>
</comment>
<name>A0A0V0QR73_PSEPJ</name>
<dbReference type="SUPFAM" id="SSF88697">
    <property type="entry name" value="PUA domain-like"/>
    <property type="match status" value="1"/>
</dbReference>
<dbReference type="CDD" id="cd21133">
    <property type="entry name" value="EVE"/>
    <property type="match status" value="1"/>
</dbReference>
<evidence type="ECO:0000313" key="5">
    <source>
        <dbReference type="Proteomes" id="UP000054937"/>
    </source>
</evidence>
<feature type="domain" description="EVE" evidence="3">
    <location>
        <begin position="11"/>
        <end position="156"/>
    </location>
</feature>
<comment type="caution">
    <text evidence="4">The sequence shown here is derived from an EMBL/GenBank/DDBJ whole genome shotgun (WGS) entry which is preliminary data.</text>
</comment>
<protein>
    <submittedName>
        <fullName evidence="4">PUA-like domain</fullName>
    </submittedName>
</protein>
<dbReference type="AlphaFoldDB" id="A0A0V0QR73"/>
<organism evidence="4 5">
    <name type="scientific">Pseudocohnilembus persalinus</name>
    <name type="common">Ciliate</name>
    <dbReference type="NCBI Taxonomy" id="266149"/>
    <lineage>
        <taxon>Eukaryota</taxon>
        <taxon>Sar</taxon>
        <taxon>Alveolata</taxon>
        <taxon>Ciliophora</taxon>
        <taxon>Intramacronucleata</taxon>
        <taxon>Oligohymenophorea</taxon>
        <taxon>Scuticociliatia</taxon>
        <taxon>Philasterida</taxon>
        <taxon>Pseudocohnilembidae</taxon>
        <taxon>Pseudocohnilembus</taxon>
    </lineage>
</organism>
<evidence type="ECO:0000256" key="2">
    <source>
        <dbReference type="ARBA" id="ARBA00023242"/>
    </source>
</evidence>